<dbReference type="EnsemblBacteria" id="CAQ47234">
    <property type="protein sequence ID" value="CAQ47234"/>
    <property type="gene ID" value="Smlt3828"/>
</dbReference>
<accession>B2FSI0</accession>
<dbReference type="AlphaFoldDB" id="B2FSI0"/>
<protein>
    <submittedName>
        <fullName evidence="2">Transmembrane protein</fullName>
    </submittedName>
</protein>
<dbReference type="KEGG" id="sml:Smlt3828"/>
<evidence type="ECO:0000313" key="3">
    <source>
        <dbReference type="Proteomes" id="UP000008840"/>
    </source>
</evidence>
<reference evidence="2 3" key="1">
    <citation type="journal article" date="2008" name="Genome Biol.">
        <title>The complete genome, comparative and functional analysis of Stenotrophomonas maltophilia reveals an organism heavily shielded by drug resistance determinants.</title>
        <authorList>
            <person name="Crossman L.C."/>
            <person name="Gould V.C."/>
            <person name="Dow J.M."/>
            <person name="Vernikos G.S."/>
            <person name="Okazaki A."/>
            <person name="Sebaihia M."/>
            <person name="Saunders D."/>
            <person name="Arrowsmith C."/>
            <person name="Carver T."/>
            <person name="Peters N."/>
            <person name="Adlem E."/>
            <person name="Kerhornou A."/>
            <person name="Lord A."/>
            <person name="Murphy L."/>
            <person name="Seeger K."/>
            <person name="Squares R."/>
            <person name="Rutter S."/>
            <person name="Quail M.A."/>
            <person name="Rajandream M.A."/>
            <person name="Harris D."/>
            <person name="Churcher C."/>
            <person name="Bentley S.D."/>
            <person name="Parkhill J."/>
            <person name="Thomson N.R."/>
            <person name="Avison M.B."/>
        </authorList>
    </citation>
    <scope>NUCLEOTIDE SEQUENCE [LARGE SCALE GENOMIC DNA]</scope>
    <source>
        <strain evidence="2 3">K279a</strain>
    </source>
</reference>
<keyword evidence="3" id="KW-1185">Reference proteome</keyword>
<proteinExistence type="predicted"/>
<evidence type="ECO:0000256" key="1">
    <source>
        <dbReference type="SAM" id="Phobius"/>
    </source>
</evidence>
<dbReference type="Proteomes" id="UP000008840">
    <property type="component" value="Chromosome"/>
</dbReference>
<keyword evidence="1" id="KW-1133">Transmembrane helix</keyword>
<organism evidence="2 3">
    <name type="scientific">Stenotrophomonas maltophilia (strain K279a)</name>
    <dbReference type="NCBI Taxonomy" id="522373"/>
    <lineage>
        <taxon>Bacteria</taxon>
        <taxon>Pseudomonadati</taxon>
        <taxon>Pseudomonadota</taxon>
        <taxon>Gammaproteobacteria</taxon>
        <taxon>Lysobacterales</taxon>
        <taxon>Lysobacteraceae</taxon>
        <taxon>Stenotrophomonas</taxon>
        <taxon>Stenotrophomonas maltophilia group</taxon>
    </lineage>
</organism>
<keyword evidence="1 2" id="KW-0812">Transmembrane</keyword>
<sequence>MRPRRGARNEPRRAGVLAEEMAMYRWVRGIISYRTFYIWRARFRYYTRNLDLWTLMSGLCIAGLLLVLWYLWQMLGVPPPRVHPQAAALRIDGVTSEAIHRIVLVRHAGSTPGAPFTTPEEVRASTLRTMRVRQVMDSEVVWRLKADMLADIADYITATGGCFPYNCRRVLDRLDYVRQAGVENAQINAALSTVLEVPLDQMPPLEADEHERVKSGWSDGFDDIYYQSWLLRDLQVMHAQMMREYPQRAPAPWLPRLFSDPLRDTRFVW</sequence>
<name>B2FSI0_STRMK</name>
<dbReference type="EMBL" id="AM743169">
    <property type="protein sequence ID" value="CAQ47234.1"/>
    <property type="molecule type" value="Genomic_DNA"/>
</dbReference>
<gene>
    <name evidence="2" type="ordered locus">Smlt3828</name>
</gene>
<keyword evidence="1" id="KW-0472">Membrane</keyword>
<feature type="transmembrane region" description="Helical" evidence="1">
    <location>
        <begin position="50"/>
        <end position="72"/>
    </location>
</feature>
<evidence type="ECO:0000313" key="2">
    <source>
        <dbReference type="EMBL" id="CAQ47234.1"/>
    </source>
</evidence>
<dbReference type="HOGENOM" id="CLU_1123972_0_0_6"/>